<dbReference type="EMBL" id="JBBKZU010000005">
    <property type="protein sequence ID" value="MEJ8811954.1"/>
    <property type="molecule type" value="Genomic_DNA"/>
</dbReference>
<organism evidence="2 3">
    <name type="scientific">Variovorax ureilyticus</name>
    <dbReference type="NCBI Taxonomy" id="1836198"/>
    <lineage>
        <taxon>Bacteria</taxon>
        <taxon>Pseudomonadati</taxon>
        <taxon>Pseudomonadota</taxon>
        <taxon>Betaproteobacteria</taxon>
        <taxon>Burkholderiales</taxon>
        <taxon>Comamonadaceae</taxon>
        <taxon>Variovorax</taxon>
    </lineage>
</organism>
<sequence>MKRSWLAAVVVASALAGCASEPTRLPLGTTRDQALVQLGTPTATYPLQGGGERLQYSRAPMGFEVSNIDVDASGHVVSIRQELFEGLFDSTIKPGVWRVDDVLRTYGRPYEITRVTSFNGDVWTWRYKSMNARRLLYIYVRPDGVVDHYHTGDDLNVFLIPR</sequence>
<reference evidence="2 3" key="1">
    <citation type="submission" date="2024-03" db="EMBL/GenBank/DDBJ databases">
        <title>Novel species of the genus Variovorax.</title>
        <authorList>
            <person name="Liu Q."/>
            <person name="Xin Y.-H."/>
        </authorList>
    </citation>
    <scope>NUCLEOTIDE SEQUENCE [LARGE SCALE GENOMIC DNA]</scope>
    <source>
        <strain evidence="2 3">KACC 18899</strain>
    </source>
</reference>
<feature type="chain" id="PRO_5047024603" description="Beta-barrel assembly machine subunit BamE" evidence="1">
    <location>
        <begin position="20"/>
        <end position="162"/>
    </location>
</feature>
<dbReference type="PROSITE" id="PS51257">
    <property type="entry name" value="PROKAR_LIPOPROTEIN"/>
    <property type="match status" value="1"/>
</dbReference>
<evidence type="ECO:0000256" key="1">
    <source>
        <dbReference type="SAM" id="SignalP"/>
    </source>
</evidence>
<keyword evidence="3" id="KW-1185">Reference proteome</keyword>
<comment type="caution">
    <text evidence="2">The sequence shown here is derived from an EMBL/GenBank/DDBJ whole genome shotgun (WGS) entry which is preliminary data.</text>
</comment>
<proteinExistence type="predicted"/>
<name>A0ABU8VGB2_9BURK</name>
<evidence type="ECO:0000313" key="2">
    <source>
        <dbReference type="EMBL" id="MEJ8811954.1"/>
    </source>
</evidence>
<evidence type="ECO:0000313" key="3">
    <source>
        <dbReference type="Proteomes" id="UP001365846"/>
    </source>
</evidence>
<feature type="signal peptide" evidence="1">
    <location>
        <begin position="1"/>
        <end position="19"/>
    </location>
</feature>
<evidence type="ECO:0008006" key="4">
    <source>
        <dbReference type="Google" id="ProtNLM"/>
    </source>
</evidence>
<gene>
    <name evidence="2" type="ORF">WKW77_12815</name>
</gene>
<accession>A0ABU8VGB2</accession>
<protein>
    <recommendedName>
        <fullName evidence="4">Beta-barrel assembly machine subunit BamE</fullName>
    </recommendedName>
</protein>
<keyword evidence="1" id="KW-0732">Signal</keyword>
<dbReference type="RefSeq" id="WP_340357230.1">
    <property type="nucleotide sequence ID" value="NZ_JBBKZU010000005.1"/>
</dbReference>
<dbReference type="Proteomes" id="UP001365846">
    <property type="component" value="Unassembled WGS sequence"/>
</dbReference>